<dbReference type="InterPro" id="IPR012318">
    <property type="entry name" value="HTH_CRP"/>
</dbReference>
<dbReference type="GO" id="GO:0003700">
    <property type="term" value="F:DNA-binding transcription factor activity"/>
    <property type="evidence" value="ECO:0007669"/>
    <property type="project" value="TreeGrafter"/>
</dbReference>
<feature type="compositionally biased region" description="Low complexity" evidence="4">
    <location>
        <begin position="245"/>
        <end position="256"/>
    </location>
</feature>
<dbReference type="PROSITE" id="PS51063">
    <property type="entry name" value="HTH_CRP_2"/>
    <property type="match status" value="1"/>
</dbReference>
<feature type="domain" description="HTH crp-type" evidence="6">
    <location>
        <begin position="147"/>
        <end position="221"/>
    </location>
</feature>
<evidence type="ECO:0000256" key="1">
    <source>
        <dbReference type="ARBA" id="ARBA00023015"/>
    </source>
</evidence>
<name>A0A7W9F2A4_9SPHN</name>
<dbReference type="AlphaFoldDB" id="A0A7W9F2A4"/>
<dbReference type="InterPro" id="IPR036390">
    <property type="entry name" value="WH_DNA-bd_sf"/>
</dbReference>
<evidence type="ECO:0000313" key="8">
    <source>
        <dbReference type="Proteomes" id="UP000546701"/>
    </source>
</evidence>
<dbReference type="Pfam" id="PF00027">
    <property type="entry name" value="cNMP_binding"/>
    <property type="match status" value="1"/>
</dbReference>
<dbReference type="SMART" id="SM00419">
    <property type="entry name" value="HTH_CRP"/>
    <property type="match status" value="1"/>
</dbReference>
<dbReference type="CDD" id="cd00092">
    <property type="entry name" value="HTH_CRP"/>
    <property type="match status" value="1"/>
</dbReference>
<organism evidence="7 8">
    <name type="scientific">Sphingomonas prati</name>
    <dbReference type="NCBI Taxonomy" id="1843237"/>
    <lineage>
        <taxon>Bacteria</taxon>
        <taxon>Pseudomonadati</taxon>
        <taxon>Pseudomonadota</taxon>
        <taxon>Alphaproteobacteria</taxon>
        <taxon>Sphingomonadales</taxon>
        <taxon>Sphingomonadaceae</taxon>
        <taxon>Sphingomonas</taxon>
    </lineage>
</organism>
<evidence type="ECO:0000259" key="5">
    <source>
        <dbReference type="PROSITE" id="PS50042"/>
    </source>
</evidence>
<keyword evidence="1" id="KW-0805">Transcription regulation</keyword>
<dbReference type="CDD" id="cd00038">
    <property type="entry name" value="CAP_ED"/>
    <property type="match status" value="1"/>
</dbReference>
<evidence type="ECO:0000259" key="6">
    <source>
        <dbReference type="PROSITE" id="PS51063"/>
    </source>
</evidence>
<feature type="domain" description="Cyclic nucleotide-binding" evidence="5">
    <location>
        <begin position="32"/>
        <end position="116"/>
    </location>
</feature>
<dbReference type="GO" id="GO:0005829">
    <property type="term" value="C:cytosol"/>
    <property type="evidence" value="ECO:0007669"/>
    <property type="project" value="TreeGrafter"/>
</dbReference>
<dbReference type="InterPro" id="IPR036388">
    <property type="entry name" value="WH-like_DNA-bd_sf"/>
</dbReference>
<dbReference type="SUPFAM" id="SSF51206">
    <property type="entry name" value="cAMP-binding domain-like"/>
    <property type="match status" value="1"/>
</dbReference>
<keyword evidence="8" id="KW-1185">Reference proteome</keyword>
<dbReference type="Gene3D" id="2.60.120.10">
    <property type="entry name" value="Jelly Rolls"/>
    <property type="match status" value="1"/>
</dbReference>
<feature type="region of interest" description="Disordered" evidence="4">
    <location>
        <begin position="242"/>
        <end position="277"/>
    </location>
</feature>
<dbReference type="InterPro" id="IPR018490">
    <property type="entry name" value="cNMP-bd_dom_sf"/>
</dbReference>
<comment type="caution">
    <text evidence="7">The sequence shown here is derived from an EMBL/GenBank/DDBJ whole genome shotgun (WGS) entry which is preliminary data.</text>
</comment>
<dbReference type="Proteomes" id="UP000546701">
    <property type="component" value="Unassembled WGS sequence"/>
</dbReference>
<reference evidence="7 8" key="1">
    <citation type="submission" date="2020-08" db="EMBL/GenBank/DDBJ databases">
        <title>Genomic Encyclopedia of Type Strains, Phase IV (KMG-IV): sequencing the most valuable type-strain genomes for metagenomic binning, comparative biology and taxonomic classification.</title>
        <authorList>
            <person name="Goeker M."/>
        </authorList>
    </citation>
    <scope>NUCLEOTIDE SEQUENCE [LARGE SCALE GENOMIC DNA]</scope>
    <source>
        <strain evidence="7 8">DSM 103336</strain>
    </source>
</reference>
<dbReference type="EMBL" id="JACIJR010000006">
    <property type="protein sequence ID" value="MBB5730307.1"/>
    <property type="molecule type" value="Genomic_DNA"/>
</dbReference>
<dbReference type="PANTHER" id="PTHR24567:SF68">
    <property type="entry name" value="DNA-BINDING TRANSCRIPTIONAL DUAL REGULATOR CRP"/>
    <property type="match status" value="1"/>
</dbReference>
<evidence type="ECO:0000256" key="3">
    <source>
        <dbReference type="ARBA" id="ARBA00023163"/>
    </source>
</evidence>
<dbReference type="SMART" id="SM00100">
    <property type="entry name" value="cNMP"/>
    <property type="match status" value="1"/>
</dbReference>
<evidence type="ECO:0000256" key="4">
    <source>
        <dbReference type="SAM" id="MobiDB-lite"/>
    </source>
</evidence>
<dbReference type="InterPro" id="IPR000595">
    <property type="entry name" value="cNMP-bd_dom"/>
</dbReference>
<dbReference type="InterPro" id="IPR014710">
    <property type="entry name" value="RmlC-like_jellyroll"/>
</dbReference>
<dbReference type="Gene3D" id="1.10.10.10">
    <property type="entry name" value="Winged helix-like DNA-binding domain superfamily/Winged helix DNA-binding domain"/>
    <property type="match status" value="1"/>
</dbReference>
<dbReference type="InterPro" id="IPR050397">
    <property type="entry name" value="Env_Response_Regulators"/>
</dbReference>
<gene>
    <name evidence="7" type="ORF">FHS99_002805</name>
</gene>
<dbReference type="RefSeq" id="WP_157176226.1">
    <property type="nucleotide sequence ID" value="NZ_BMJP01000004.1"/>
</dbReference>
<protein>
    <submittedName>
        <fullName evidence="7">CRP-like cAMP-binding protein</fullName>
    </submittedName>
</protein>
<accession>A0A7W9F2A4</accession>
<dbReference type="OrthoDB" id="6155297at2"/>
<dbReference type="PANTHER" id="PTHR24567">
    <property type="entry name" value="CRP FAMILY TRANSCRIPTIONAL REGULATORY PROTEIN"/>
    <property type="match status" value="1"/>
</dbReference>
<dbReference type="GO" id="GO:0003677">
    <property type="term" value="F:DNA binding"/>
    <property type="evidence" value="ECO:0007669"/>
    <property type="project" value="UniProtKB-KW"/>
</dbReference>
<evidence type="ECO:0000256" key="2">
    <source>
        <dbReference type="ARBA" id="ARBA00023125"/>
    </source>
</evidence>
<sequence>MPEESPLEARLSQHLPLTYSERDALRSLERRERLYQAGEIVVHEGEETDKLYVVASGWLHGSVQLKGGGRQVLRFYFVGDLTTTFSIAWGRSAATLTAVSATTLYELPRQAFGRLFRDHPRLGALLYGVSASEHVAMADRLTSVGRTDGITRIATLLLDIRSRLRVTDGIDGATFELPLTQQDLGDAVGLTKTHVSRSLKVLAEAGLVDRDGKIIRINDVERLSQMVDFQDRHSHVATDWLPPYGSNGAGEANGSSKPANGSNGANGDIRHQVLPAE</sequence>
<evidence type="ECO:0000313" key="7">
    <source>
        <dbReference type="EMBL" id="MBB5730307.1"/>
    </source>
</evidence>
<dbReference type="Pfam" id="PF13545">
    <property type="entry name" value="HTH_Crp_2"/>
    <property type="match status" value="1"/>
</dbReference>
<keyword evidence="2" id="KW-0238">DNA-binding</keyword>
<dbReference type="SUPFAM" id="SSF46785">
    <property type="entry name" value="Winged helix' DNA-binding domain"/>
    <property type="match status" value="1"/>
</dbReference>
<keyword evidence="3" id="KW-0804">Transcription</keyword>
<dbReference type="PRINTS" id="PR00034">
    <property type="entry name" value="HTHCRP"/>
</dbReference>
<dbReference type="PROSITE" id="PS50042">
    <property type="entry name" value="CNMP_BINDING_3"/>
    <property type="match status" value="1"/>
</dbReference>
<proteinExistence type="predicted"/>